<dbReference type="Proteomes" id="UP001321473">
    <property type="component" value="Unassembled WGS sequence"/>
</dbReference>
<reference evidence="1 2" key="1">
    <citation type="journal article" date="2023" name="Arcadia Sci">
        <title>De novo assembly of a long-read Amblyomma americanum tick genome.</title>
        <authorList>
            <person name="Chou S."/>
            <person name="Poskanzer K.E."/>
            <person name="Rollins M."/>
            <person name="Thuy-Boun P.S."/>
        </authorList>
    </citation>
    <scope>NUCLEOTIDE SEQUENCE [LARGE SCALE GENOMIC DNA]</scope>
    <source>
        <strain evidence="1">F_SG_1</strain>
        <tissue evidence="1">Salivary glands</tissue>
    </source>
</reference>
<gene>
    <name evidence="1" type="ORF">V5799_014560</name>
</gene>
<evidence type="ECO:0000313" key="1">
    <source>
        <dbReference type="EMBL" id="KAK8768975.1"/>
    </source>
</evidence>
<dbReference type="AlphaFoldDB" id="A0AAQ4E2P0"/>
<comment type="caution">
    <text evidence="1">The sequence shown here is derived from an EMBL/GenBank/DDBJ whole genome shotgun (WGS) entry which is preliminary data.</text>
</comment>
<dbReference type="EMBL" id="JARKHS020023247">
    <property type="protein sequence ID" value="KAK8768975.1"/>
    <property type="molecule type" value="Genomic_DNA"/>
</dbReference>
<evidence type="ECO:0000313" key="2">
    <source>
        <dbReference type="Proteomes" id="UP001321473"/>
    </source>
</evidence>
<protein>
    <submittedName>
        <fullName evidence="1">Uncharacterized protein</fullName>
    </submittedName>
</protein>
<name>A0AAQ4E2P0_AMBAM</name>
<organism evidence="1 2">
    <name type="scientific">Amblyomma americanum</name>
    <name type="common">Lone star tick</name>
    <dbReference type="NCBI Taxonomy" id="6943"/>
    <lineage>
        <taxon>Eukaryota</taxon>
        <taxon>Metazoa</taxon>
        <taxon>Ecdysozoa</taxon>
        <taxon>Arthropoda</taxon>
        <taxon>Chelicerata</taxon>
        <taxon>Arachnida</taxon>
        <taxon>Acari</taxon>
        <taxon>Parasitiformes</taxon>
        <taxon>Ixodida</taxon>
        <taxon>Ixodoidea</taxon>
        <taxon>Ixodidae</taxon>
        <taxon>Amblyomminae</taxon>
        <taxon>Amblyomma</taxon>
    </lineage>
</organism>
<feature type="non-terminal residue" evidence="1">
    <location>
        <position position="1"/>
    </location>
</feature>
<keyword evidence="2" id="KW-1185">Reference proteome</keyword>
<sequence>YVPNGIRFVWGLKSQRREKDEKEVCHGVPTRLRQKRKIMRTVSSEHIRTRVAVLAVPTQHVQPEGRLCLLPALPAGRLRRDAVPP</sequence>
<accession>A0AAQ4E2P0</accession>
<proteinExistence type="predicted"/>